<dbReference type="SMART" id="SM00382">
    <property type="entry name" value="AAA"/>
    <property type="match status" value="1"/>
</dbReference>
<dbReference type="SUPFAM" id="SSF52540">
    <property type="entry name" value="P-loop containing nucleoside triphosphate hydrolases"/>
    <property type="match status" value="1"/>
</dbReference>
<dbReference type="InterPro" id="IPR003593">
    <property type="entry name" value="AAA+_ATPase"/>
</dbReference>
<dbReference type="OrthoDB" id="9811073at2"/>
<feature type="region of interest" description="Disordered" evidence="1">
    <location>
        <begin position="1"/>
        <end position="25"/>
    </location>
</feature>
<dbReference type="Gene3D" id="3.40.50.300">
    <property type="entry name" value="P-loop containing nucleotide triphosphate hydrolases"/>
    <property type="match status" value="1"/>
</dbReference>
<gene>
    <name evidence="3" type="ORF">SAMN04488117_101419</name>
</gene>
<reference evidence="3 4" key="1">
    <citation type="submission" date="2016-10" db="EMBL/GenBank/DDBJ databases">
        <authorList>
            <person name="de Groot N.N."/>
        </authorList>
    </citation>
    <scope>NUCLEOTIDE SEQUENCE [LARGE SCALE GENOMIC DNA]</scope>
    <source>
        <strain evidence="3 4">DSM 27375</strain>
    </source>
</reference>
<evidence type="ECO:0000259" key="2">
    <source>
        <dbReference type="SMART" id="SM00382"/>
    </source>
</evidence>
<dbReference type="NCBIfam" id="NF005677">
    <property type="entry name" value="PRK07471.1"/>
    <property type="match status" value="1"/>
</dbReference>
<dbReference type="EMBL" id="FNBL01000001">
    <property type="protein sequence ID" value="SDE83834.1"/>
    <property type="molecule type" value="Genomic_DNA"/>
</dbReference>
<feature type="domain" description="AAA+ ATPase" evidence="2">
    <location>
        <begin position="48"/>
        <end position="219"/>
    </location>
</feature>
<organism evidence="3 4">
    <name type="scientific">Celeribacter baekdonensis</name>
    <dbReference type="NCBI Taxonomy" id="875171"/>
    <lineage>
        <taxon>Bacteria</taxon>
        <taxon>Pseudomonadati</taxon>
        <taxon>Pseudomonadota</taxon>
        <taxon>Alphaproteobacteria</taxon>
        <taxon>Rhodobacterales</taxon>
        <taxon>Roseobacteraceae</taxon>
        <taxon>Celeribacter</taxon>
    </lineage>
</organism>
<dbReference type="PANTHER" id="PTHR11669:SF8">
    <property type="entry name" value="DNA POLYMERASE III SUBUNIT DELTA"/>
    <property type="match status" value="1"/>
</dbReference>
<evidence type="ECO:0000256" key="1">
    <source>
        <dbReference type="SAM" id="MobiDB-lite"/>
    </source>
</evidence>
<dbReference type="PANTHER" id="PTHR11669">
    <property type="entry name" value="REPLICATION FACTOR C / DNA POLYMERASE III GAMMA-TAU SUBUNIT"/>
    <property type="match status" value="1"/>
</dbReference>
<dbReference type="RefSeq" id="WP_074640537.1">
    <property type="nucleotide sequence ID" value="NZ_FNBL01000001.1"/>
</dbReference>
<dbReference type="InterPro" id="IPR027417">
    <property type="entry name" value="P-loop_NTPase"/>
</dbReference>
<evidence type="ECO:0000313" key="3">
    <source>
        <dbReference type="EMBL" id="SDE83834.1"/>
    </source>
</evidence>
<protein>
    <submittedName>
        <fullName evidence="3">DNA polymerase-3 subunit delta</fullName>
    </submittedName>
</protein>
<evidence type="ECO:0000313" key="4">
    <source>
        <dbReference type="Proteomes" id="UP000182284"/>
    </source>
</evidence>
<dbReference type="Proteomes" id="UP000182284">
    <property type="component" value="Unassembled WGS sequence"/>
</dbReference>
<dbReference type="Pfam" id="PF13177">
    <property type="entry name" value="DNA_pol3_delta2"/>
    <property type="match status" value="1"/>
</dbReference>
<dbReference type="GO" id="GO:0006261">
    <property type="term" value="P:DNA-templated DNA replication"/>
    <property type="evidence" value="ECO:0007669"/>
    <property type="project" value="TreeGrafter"/>
</dbReference>
<dbReference type="AlphaFoldDB" id="A0A1G7G6R3"/>
<proteinExistence type="predicted"/>
<name>A0A1G7G6R3_9RHOB</name>
<sequence length="388" mass="41761">MRAPVGEIEDLPEADCAPGAPHPRKTTTLFGQAQAEADFLDAFTSHRLHHAWLITGPRGVGKATLAWRIARFLLSQPVEGQDGHGGQGTGLFGEAPPVPTHLDIGHDNPIYRRSAQLAEPRLCLIRRTWDEKKNKFGAGISVDEVRKLNGFFHMSAADGGRRVVIVDSADEMNVSAANALLKTLEEPPKHSTLLLISHQPTRLLPTIRSRCRELRLGPLVPDDLARALDAAGFDGAEQSDALAELSAGSVGEALRLTNLDGLAAYRDVVALFATLPQLDRGRALKLAEACVGPANVDRYELTLGLIDRFLTRLARTGAGRPPIVEAAPGEADVMRRLAPDGFAARDWAVLQQELSARAAHAKAVNLDPAALILDMVFKINDTATRIAG</sequence>
<accession>A0A1G7G6R3</accession>
<dbReference type="InterPro" id="IPR050238">
    <property type="entry name" value="DNA_Rep/Repair_Clamp_Loader"/>
</dbReference>
<dbReference type="GO" id="GO:0009360">
    <property type="term" value="C:DNA polymerase III complex"/>
    <property type="evidence" value="ECO:0007669"/>
    <property type="project" value="TreeGrafter"/>
</dbReference>